<feature type="transmembrane region" description="Helical" evidence="2">
    <location>
        <begin position="91"/>
        <end position="115"/>
    </location>
</feature>
<reference evidence="3 4" key="1">
    <citation type="submission" date="2021-03" db="EMBL/GenBank/DDBJ databases">
        <title>Novel species identification of genus Shewanella.</title>
        <authorList>
            <person name="Liu G."/>
            <person name="Zhang Q."/>
        </authorList>
    </citation>
    <scope>NUCLEOTIDE SEQUENCE [LARGE SCALE GENOMIC DNA]</scope>
    <source>
        <strain evidence="3 4">FJAT-51800</strain>
    </source>
</reference>
<evidence type="ECO:0000256" key="2">
    <source>
        <dbReference type="SAM" id="Phobius"/>
    </source>
</evidence>
<dbReference type="PANTHER" id="PTHR33219:SF14">
    <property type="entry name" value="PROTEIN COFACTOR ASSEMBLY OF COMPLEX C SUBUNIT B CCB3, CHLOROPLASTIC-RELATED"/>
    <property type="match status" value="1"/>
</dbReference>
<proteinExistence type="inferred from homology"/>
<comment type="similarity">
    <text evidence="1">Belongs to the YggT family.</text>
</comment>
<dbReference type="RefSeq" id="WP_207354094.1">
    <property type="nucleotide sequence ID" value="NZ_CP071503.1"/>
</dbReference>
<accession>A0ABX7QNN3</accession>
<sequence>MTDPFTFLVSTIFDLYLMVVILRIWMQLARADFYNPFSQFVVKATHPIVKPLRRVLPSIGNLDTASVVLALAVVILKIVALTLIAGAQFDIVATLLFAVVSVFKQAGVLLFYLLIIRAIMSWVSQGSNPFEYVLYQLTEPFLGPIRRIIPPMGGLDLSVLVLFILLNFLNLLLAQHVPYWAIA</sequence>
<protein>
    <submittedName>
        <fullName evidence="3">YggT family protein</fullName>
    </submittedName>
</protein>
<keyword evidence="2" id="KW-0812">Transmembrane</keyword>
<dbReference type="Pfam" id="PF02325">
    <property type="entry name" value="CCB3_YggT"/>
    <property type="match status" value="2"/>
</dbReference>
<name>A0ABX7QNN3_9GAMM</name>
<organism evidence="3 4">
    <name type="scientific">Shewanella avicenniae</name>
    <dbReference type="NCBI Taxonomy" id="2814294"/>
    <lineage>
        <taxon>Bacteria</taxon>
        <taxon>Pseudomonadati</taxon>
        <taxon>Pseudomonadota</taxon>
        <taxon>Gammaproteobacteria</taxon>
        <taxon>Alteromonadales</taxon>
        <taxon>Shewanellaceae</taxon>
        <taxon>Shewanella</taxon>
    </lineage>
</organism>
<keyword evidence="2" id="KW-1133">Transmembrane helix</keyword>
<dbReference type="EMBL" id="CP071503">
    <property type="protein sequence ID" value="QSX32854.1"/>
    <property type="molecule type" value="Genomic_DNA"/>
</dbReference>
<feature type="transmembrane region" description="Helical" evidence="2">
    <location>
        <begin position="155"/>
        <end position="174"/>
    </location>
</feature>
<evidence type="ECO:0000313" key="3">
    <source>
        <dbReference type="EMBL" id="QSX32854.1"/>
    </source>
</evidence>
<evidence type="ECO:0000313" key="4">
    <source>
        <dbReference type="Proteomes" id="UP000662770"/>
    </source>
</evidence>
<dbReference type="Proteomes" id="UP000662770">
    <property type="component" value="Chromosome"/>
</dbReference>
<evidence type="ECO:0000256" key="1">
    <source>
        <dbReference type="ARBA" id="ARBA00010894"/>
    </source>
</evidence>
<feature type="transmembrane region" description="Helical" evidence="2">
    <location>
        <begin position="6"/>
        <end position="25"/>
    </location>
</feature>
<keyword evidence="4" id="KW-1185">Reference proteome</keyword>
<feature type="transmembrane region" description="Helical" evidence="2">
    <location>
        <begin position="62"/>
        <end position="85"/>
    </location>
</feature>
<dbReference type="PANTHER" id="PTHR33219">
    <property type="entry name" value="YLMG HOMOLOG PROTEIN 2, CHLOROPLASTIC"/>
    <property type="match status" value="1"/>
</dbReference>
<keyword evidence="2" id="KW-0472">Membrane</keyword>
<dbReference type="InterPro" id="IPR003425">
    <property type="entry name" value="CCB3/YggT"/>
</dbReference>
<gene>
    <name evidence="3" type="ORF">JYB87_14030</name>
</gene>